<dbReference type="EMBL" id="VSSQ01005071">
    <property type="protein sequence ID" value="MPM27726.1"/>
    <property type="molecule type" value="Genomic_DNA"/>
</dbReference>
<organism evidence="1">
    <name type="scientific">bioreactor metagenome</name>
    <dbReference type="NCBI Taxonomy" id="1076179"/>
    <lineage>
        <taxon>unclassified sequences</taxon>
        <taxon>metagenomes</taxon>
        <taxon>ecological metagenomes</taxon>
    </lineage>
</organism>
<proteinExistence type="predicted"/>
<gene>
    <name evidence="1" type="ORF">SDC9_74239</name>
</gene>
<name>A0A644YGV3_9ZZZZ</name>
<evidence type="ECO:0000313" key="1">
    <source>
        <dbReference type="EMBL" id="MPM27726.1"/>
    </source>
</evidence>
<sequence length="86" mass="9749">MLEYCSNRIIPLVVDRKVTQQVALGFRSGFLQSGIQRHVVYGTDTDEGQLVLRVNVVLVSHLKVIVGRQERQSDSFEQQLKVRLPG</sequence>
<reference evidence="1" key="1">
    <citation type="submission" date="2019-08" db="EMBL/GenBank/DDBJ databases">
        <authorList>
            <person name="Kucharzyk K."/>
            <person name="Murdoch R.W."/>
            <person name="Higgins S."/>
            <person name="Loffler F."/>
        </authorList>
    </citation>
    <scope>NUCLEOTIDE SEQUENCE</scope>
</reference>
<protein>
    <submittedName>
        <fullName evidence="1">Uncharacterized protein</fullName>
    </submittedName>
</protein>
<comment type="caution">
    <text evidence="1">The sequence shown here is derived from an EMBL/GenBank/DDBJ whole genome shotgun (WGS) entry which is preliminary data.</text>
</comment>
<accession>A0A644YGV3</accession>
<dbReference type="AlphaFoldDB" id="A0A644YGV3"/>